<reference evidence="2 3" key="1">
    <citation type="journal article" date="2015" name="Nature">
        <title>rRNA introns, odd ribosomes, and small enigmatic genomes across a large radiation of phyla.</title>
        <authorList>
            <person name="Brown C.T."/>
            <person name="Hug L.A."/>
            <person name="Thomas B.C."/>
            <person name="Sharon I."/>
            <person name="Castelle C.J."/>
            <person name="Singh A."/>
            <person name="Wilkins M.J."/>
            <person name="Williams K.H."/>
            <person name="Banfield J.F."/>
        </authorList>
    </citation>
    <scope>NUCLEOTIDE SEQUENCE [LARGE SCALE GENOMIC DNA]</scope>
</reference>
<keyword evidence="1" id="KW-0812">Transmembrane</keyword>
<comment type="caution">
    <text evidence="2">The sequence shown here is derived from an EMBL/GenBank/DDBJ whole genome shotgun (WGS) entry which is preliminary data.</text>
</comment>
<feature type="transmembrane region" description="Helical" evidence="1">
    <location>
        <begin position="7"/>
        <end position="27"/>
    </location>
</feature>
<evidence type="ECO:0000313" key="2">
    <source>
        <dbReference type="EMBL" id="KKQ18305.1"/>
    </source>
</evidence>
<name>A0A0G0FWT3_9BACT</name>
<organism evidence="2 3">
    <name type="scientific">Berkelbacteria bacterium GW2011_GWA1_36_9</name>
    <dbReference type="NCBI Taxonomy" id="1618331"/>
    <lineage>
        <taxon>Bacteria</taxon>
        <taxon>Candidatus Berkelbacteria</taxon>
    </lineage>
</organism>
<evidence type="ECO:0008006" key="4">
    <source>
        <dbReference type="Google" id="ProtNLM"/>
    </source>
</evidence>
<sequence length="399" mass="42849">MKKQPAYIMITVLILMMVLMAITYLFADVIYADLSIARNNKSSQAAFSLAEAGVQEAIYKIQYDTATRNAFLSGTAIPPINRSSALIGNGSYTVTFQNPVQDSATITATGFYQMGTRQAQRRITENITQSTLPPSWDIGAALFTNAGSELDDTSIELKLGDFIVYGGGIFSGWDITTKHGTTITAEKDIKARNDIDIQGTKNCQCLIVDDGDPLTPQCSTNPGCVVQPNQLASNPTPMIDFSSYKQQAISANQCYGTVAPCNKTFPSSGALTGVAYMEGDLSIGGNLTMNGVLAASGNISINNANLTINKVASNPSGVITLKTLYLNNAILSGTGLIWTGQETHINNGTLDLVGGIIAHYIYLNNDAIVIHYDPLVMNETLTNSPNASVIELKHWEEEY</sequence>
<evidence type="ECO:0000313" key="3">
    <source>
        <dbReference type="Proteomes" id="UP000034508"/>
    </source>
</evidence>
<dbReference type="Proteomes" id="UP000034508">
    <property type="component" value="Unassembled WGS sequence"/>
</dbReference>
<dbReference type="AlphaFoldDB" id="A0A0G0FWT3"/>
<dbReference type="EMBL" id="LBSM01000006">
    <property type="protein sequence ID" value="KKQ18305.1"/>
    <property type="molecule type" value="Genomic_DNA"/>
</dbReference>
<keyword evidence="1" id="KW-0472">Membrane</keyword>
<evidence type="ECO:0000256" key="1">
    <source>
        <dbReference type="SAM" id="Phobius"/>
    </source>
</evidence>
<accession>A0A0G0FWT3</accession>
<gene>
    <name evidence="2" type="ORF">US31_C0006G0036</name>
</gene>
<dbReference type="PATRIC" id="fig|1618331.3.peg.446"/>
<proteinExistence type="predicted"/>
<protein>
    <recommendedName>
        <fullName evidence="4">Type 4 fimbrial biogenesis protein PilX N-terminal domain-containing protein</fullName>
    </recommendedName>
</protein>
<keyword evidence="1" id="KW-1133">Transmembrane helix</keyword>